<gene>
    <name evidence="1" type="ORF">KK137_11720</name>
</gene>
<protein>
    <submittedName>
        <fullName evidence="1">Uncharacterized protein</fullName>
    </submittedName>
</protein>
<name>A0ABS5W5I1_9SPHN</name>
<dbReference type="EMBL" id="JAHFVK010000002">
    <property type="protein sequence ID" value="MBT2135003.1"/>
    <property type="molecule type" value="Genomic_DNA"/>
</dbReference>
<proteinExistence type="predicted"/>
<accession>A0ABS5W5I1</accession>
<dbReference type="RefSeq" id="WP_214536599.1">
    <property type="nucleotide sequence ID" value="NZ_JAHFVK010000002.1"/>
</dbReference>
<evidence type="ECO:0000313" key="1">
    <source>
        <dbReference type="EMBL" id="MBT2135003.1"/>
    </source>
</evidence>
<organism evidence="1 2">
    <name type="scientific">Croceibacterium selenioxidans</name>
    <dbReference type="NCBI Taxonomy" id="2838833"/>
    <lineage>
        <taxon>Bacteria</taxon>
        <taxon>Pseudomonadati</taxon>
        <taxon>Pseudomonadota</taxon>
        <taxon>Alphaproteobacteria</taxon>
        <taxon>Sphingomonadales</taxon>
        <taxon>Erythrobacteraceae</taxon>
        <taxon>Croceibacterium</taxon>
    </lineage>
</organism>
<keyword evidence="2" id="KW-1185">Reference proteome</keyword>
<sequence length="58" mass="5954">MNSYRNALCWAAAIIGVALAGMFDVIDQASTTTLLIALPVAGWMAVSGRGSCPLAKKG</sequence>
<reference evidence="1 2" key="1">
    <citation type="submission" date="2021-05" db="EMBL/GenBank/DDBJ databases">
        <title>Croceibacterium sp. LX-88 genome sequence.</title>
        <authorList>
            <person name="Luo X."/>
        </authorList>
    </citation>
    <scope>NUCLEOTIDE SEQUENCE [LARGE SCALE GENOMIC DNA]</scope>
    <source>
        <strain evidence="1 2">LX-88</strain>
    </source>
</reference>
<dbReference type="Proteomes" id="UP000811255">
    <property type="component" value="Unassembled WGS sequence"/>
</dbReference>
<evidence type="ECO:0000313" key="2">
    <source>
        <dbReference type="Proteomes" id="UP000811255"/>
    </source>
</evidence>
<comment type="caution">
    <text evidence="1">The sequence shown here is derived from an EMBL/GenBank/DDBJ whole genome shotgun (WGS) entry which is preliminary data.</text>
</comment>